<organism evidence="2 3">
    <name type="scientific">Rhodovulum adriaticum</name>
    <name type="common">Rhodopseudomonas adriatica</name>
    <dbReference type="NCBI Taxonomy" id="35804"/>
    <lineage>
        <taxon>Bacteria</taxon>
        <taxon>Pseudomonadati</taxon>
        <taxon>Pseudomonadota</taxon>
        <taxon>Alphaproteobacteria</taxon>
        <taxon>Rhodobacterales</taxon>
        <taxon>Paracoccaceae</taxon>
        <taxon>Rhodovulum</taxon>
    </lineage>
</organism>
<dbReference type="SUPFAM" id="SSF53756">
    <property type="entry name" value="UDP-Glycosyltransferase/glycogen phosphorylase"/>
    <property type="match status" value="1"/>
</dbReference>
<evidence type="ECO:0000259" key="1">
    <source>
        <dbReference type="Pfam" id="PF13439"/>
    </source>
</evidence>
<dbReference type="Proteomes" id="UP000295733">
    <property type="component" value="Unassembled WGS sequence"/>
</dbReference>
<evidence type="ECO:0000313" key="3">
    <source>
        <dbReference type="Proteomes" id="UP000295733"/>
    </source>
</evidence>
<dbReference type="OrthoDB" id="529131at2"/>
<dbReference type="GO" id="GO:0016758">
    <property type="term" value="F:hexosyltransferase activity"/>
    <property type="evidence" value="ECO:0007669"/>
    <property type="project" value="TreeGrafter"/>
</dbReference>
<keyword evidence="3" id="KW-1185">Reference proteome</keyword>
<dbReference type="Pfam" id="PF13692">
    <property type="entry name" value="Glyco_trans_1_4"/>
    <property type="match status" value="1"/>
</dbReference>
<keyword evidence="2" id="KW-0808">Transferase</keyword>
<accession>A0A4R2P130</accession>
<dbReference type="AlphaFoldDB" id="A0A4R2P130"/>
<evidence type="ECO:0000313" key="2">
    <source>
        <dbReference type="EMBL" id="TCP27624.1"/>
    </source>
</evidence>
<protein>
    <submittedName>
        <fullName evidence="2">Glycosyltransferase involved in cell wall biosynthesis</fullName>
    </submittedName>
</protein>
<comment type="caution">
    <text evidence="2">The sequence shown here is derived from an EMBL/GenBank/DDBJ whole genome shotgun (WGS) entry which is preliminary data.</text>
</comment>
<reference evidence="2 3" key="1">
    <citation type="submission" date="2019-03" db="EMBL/GenBank/DDBJ databases">
        <title>Genomic Encyclopedia of Type Strains, Phase IV (KMG-IV): sequencing the most valuable type-strain genomes for metagenomic binning, comparative biology and taxonomic classification.</title>
        <authorList>
            <person name="Goeker M."/>
        </authorList>
    </citation>
    <scope>NUCLEOTIDE SEQUENCE [LARGE SCALE GENOMIC DNA]</scope>
    <source>
        <strain evidence="2 3">DSM 2781</strain>
    </source>
</reference>
<dbReference type="EMBL" id="SLXL01000001">
    <property type="protein sequence ID" value="TCP27624.1"/>
    <property type="molecule type" value="Genomic_DNA"/>
</dbReference>
<proteinExistence type="predicted"/>
<dbReference type="InterPro" id="IPR050194">
    <property type="entry name" value="Glycosyltransferase_grp1"/>
</dbReference>
<dbReference type="PANTHER" id="PTHR45947:SF3">
    <property type="entry name" value="SULFOQUINOVOSYL TRANSFERASE SQD2"/>
    <property type="match status" value="1"/>
</dbReference>
<dbReference type="Gene3D" id="3.40.50.2000">
    <property type="entry name" value="Glycogen Phosphorylase B"/>
    <property type="match status" value="2"/>
</dbReference>
<dbReference type="RefSeq" id="WP_132599150.1">
    <property type="nucleotide sequence ID" value="NZ_NRRP01000004.1"/>
</dbReference>
<sequence>MTLPTILHLVDDASAGGVMRMLSHIETAPDFARFARHRVEVVSRSRIGARREGADMIVSHLSVNWRNLPALMTLRARHPGLPLVHVEHSYTEGFTALNVPRKGRFFTLLRTAYSLFDSVVAVSAGQADWMTRRGLVSADALTVISPAVGLGAFTALRPVYHPPQVIGAIGRFDRQKGFDILIAAFRKVENPALRLRLIGDGPERAALQDLAAGDPRITFAGFAPDPAAAMAGVEAVAMPSRWEAYGLVSLEARAAGRPLLTARVDGLADHAAAGATAVSGQGVDAWAEALRNLTDADAPVRIAVAEARADAARAEARFAESWSALVTALVSGGDAAQQRDLAQAA</sequence>
<dbReference type="InterPro" id="IPR028098">
    <property type="entry name" value="Glyco_trans_4-like_N"/>
</dbReference>
<dbReference type="Pfam" id="PF13439">
    <property type="entry name" value="Glyco_transf_4"/>
    <property type="match status" value="1"/>
</dbReference>
<feature type="domain" description="Glycosyltransferase subfamily 4-like N-terminal" evidence="1">
    <location>
        <begin position="33"/>
        <end position="148"/>
    </location>
</feature>
<name>A0A4R2P130_RHOAD</name>
<dbReference type="PANTHER" id="PTHR45947">
    <property type="entry name" value="SULFOQUINOVOSYL TRANSFERASE SQD2"/>
    <property type="match status" value="1"/>
</dbReference>
<gene>
    <name evidence="2" type="ORF">EV656_101533</name>
</gene>